<name>A0A2K0UH24_TRIHA</name>
<evidence type="ECO:0000256" key="1">
    <source>
        <dbReference type="SAM" id="MobiDB-lite"/>
    </source>
</evidence>
<accession>A0A2K0UH24</accession>
<feature type="region of interest" description="Disordered" evidence="1">
    <location>
        <begin position="142"/>
        <end position="172"/>
    </location>
</feature>
<evidence type="ECO:0000313" key="2">
    <source>
        <dbReference type="EMBL" id="PNP57056.1"/>
    </source>
</evidence>
<proteinExistence type="predicted"/>
<evidence type="ECO:0000313" key="3">
    <source>
        <dbReference type="Proteomes" id="UP000236290"/>
    </source>
</evidence>
<gene>
    <name evidence="2" type="ORF">THARTR1_02898</name>
</gene>
<feature type="compositionally biased region" description="Polar residues" evidence="1">
    <location>
        <begin position="163"/>
        <end position="172"/>
    </location>
</feature>
<comment type="caution">
    <text evidence="2">The sequence shown here is derived from an EMBL/GenBank/DDBJ whole genome shotgun (WGS) entry which is preliminary data.</text>
</comment>
<sequence length="172" mass="19639">MDDDASHLPYDVPEEEMHNFFSIISFLSEHFNQRLFCFPSSQEVELSRRFQFSTTFGLLESVINVHFSDGSNFATKGIGKEWYRLAQLIESWLLSDRVNEMIENLGHGAETADGHQHQNTHPHIEKMEETGIQAMRHLHIEKSKDSITKGPTPPNDDKELDPVNTNALKDGS</sequence>
<organism evidence="2 3">
    <name type="scientific">Trichoderma harzianum</name>
    <name type="common">Hypocrea lixii</name>
    <dbReference type="NCBI Taxonomy" id="5544"/>
    <lineage>
        <taxon>Eukaryota</taxon>
        <taxon>Fungi</taxon>
        <taxon>Dikarya</taxon>
        <taxon>Ascomycota</taxon>
        <taxon>Pezizomycotina</taxon>
        <taxon>Sordariomycetes</taxon>
        <taxon>Hypocreomycetidae</taxon>
        <taxon>Hypocreales</taxon>
        <taxon>Hypocreaceae</taxon>
        <taxon>Trichoderma</taxon>
    </lineage>
</organism>
<dbReference type="EMBL" id="MTYI01000037">
    <property type="protein sequence ID" value="PNP57056.1"/>
    <property type="molecule type" value="Genomic_DNA"/>
</dbReference>
<reference evidence="2 3" key="1">
    <citation type="submission" date="2017-02" db="EMBL/GenBank/DDBJ databases">
        <title>Genomes of Trichoderma spp. with biocontrol activity.</title>
        <authorList>
            <person name="Gardiner D."/>
            <person name="Kazan K."/>
            <person name="Vos C."/>
            <person name="Harvey P."/>
        </authorList>
    </citation>
    <scope>NUCLEOTIDE SEQUENCE [LARGE SCALE GENOMIC DNA]</scope>
    <source>
        <strain evidence="2 3">Tr1</strain>
    </source>
</reference>
<protein>
    <submittedName>
        <fullName evidence="2">Uncharacterized protein</fullName>
    </submittedName>
</protein>
<dbReference type="Proteomes" id="UP000236290">
    <property type="component" value="Unassembled WGS sequence"/>
</dbReference>
<dbReference type="AlphaFoldDB" id="A0A2K0UH24"/>